<sequence>MFDASASGTLLDKPAREGLHILEKLAQNDYQHPTTRKGSMRQGATQLDSSDTILAQISALTNMVKNMQKQSNVQEVKNQNNTINLSTSNQQGYQNQPRKNLPQNPLRQEYQQPNNYKTGEQSECLHNSNLCLHGKNGPVHPEDRSIHGQDRDEDAEPRSYTQISGESSWADIAGVEYKTKGRIFELY</sequence>
<evidence type="ECO:0000313" key="3">
    <source>
        <dbReference type="Proteomes" id="UP001472677"/>
    </source>
</evidence>
<keyword evidence="3" id="KW-1185">Reference proteome</keyword>
<comment type="caution">
    <text evidence="2">The sequence shown here is derived from an EMBL/GenBank/DDBJ whole genome shotgun (WGS) entry which is preliminary data.</text>
</comment>
<dbReference type="EMBL" id="JBBPBM010000033">
    <property type="protein sequence ID" value="KAK8533042.1"/>
    <property type="molecule type" value="Genomic_DNA"/>
</dbReference>
<feature type="compositionally biased region" description="Basic and acidic residues" evidence="1">
    <location>
        <begin position="140"/>
        <end position="150"/>
    </location>
</feature>
<feature type="region of interest" description="Disordered" evidence="1">
    <location>
        <begin position="85"/>
        <end position="110"/>
    </location>
</feature>
<accession>A0ABR2D9H5</accession>
<dbReference type="Proteomes" id="UP001472677">
    <property type="component" value="Unassembled WGS sequence"/>
</dbReference>
<protein>
    <submittedName>
        <fullName evidence="2">Uncharacterized protein</fullName>
    </submittedName>
</protein>
<name>A0ABR2D9H5_9ROSI</name>
<evidence type="ECO:0000256" key="1">
    <source>
        <dbReference type="SAM" id="MobiDB-lite"/>
    </source>
</evidence>
<feature type="region of interest" description="Disordered" evidence="1">
    <location>
        <begin position="135"/>
        <end position="167"/>
    </location>
</feature>
<reference evidence="2 3" key="1">
    <citation type="journal article" date="2024" name="G3 (Bethesda)">
        <title>Genome assembly of Hibiscus sabdariffa L. provides insights into metabolisms of medicinal natural products.</title>
        <authorList>
            <person name="Kim T."/>
        </authorList>
    </citation>
    <scope>NUCLEOTIDE SEQUENCE [LARGE SCALE GENOMIC DNA]</scope>
    <source>
        <strain evidence="2">TK-2024</strain>
        <tissue evidence="2">Old leaves</tissue>
    </source>
</reference>
<gene>
    <name evidence="2" type="ORF">V6N12_076323</name>
</gene>
<feature type="region of interest" description="Disordered" evidence="1">
    <location>
        <begin position="28"/>
        <end position="47"/>
    </location>
</feature>
<organism evidence="2 3">
    <name type="scientific">Hibiscus sabdariffa</name>
    <name type="common">roselle</name>
    <dbReference type="NCBI Taxonomy" id="183260"/>
    <lineage>
        <taxon>Eukaryota</taxon>
        <taxon>Viridiplantae</taxon>
        <taxon>Streptophyta</taxon>
        <taxon>Embryophyta</taxon>
        <taxon>Tracheophyta</taxon>
        <taxon>Spermatophyta</taxon>
        <taxon>Magnoliopsida</taxon>
        <taxon>eudicotyledons</taxon>
        <taxon>Gunneridae</taxon>
        <taxon>Pentapetalae</taxon>
        <taxon>rosids</taxon>
        <taxon>malvids</taxon>
        <taxon>Malvales</taxon>
        <taxon>Malvaceae</taxon>
        <taxon>Malvoideae</taxon>
        <taxon>Hibiscus</taxon>
    </lineage>
</organism>
<proteinExistence type="predicted"/>
<evidence type="ECO:0000313" key="2">
    <source>
        <dbReference type="EMBL" id="KAK8533042.1"/>
    </source>
</evidence>